<feature type="transmembrane region" description="Helical" evidence="16">
    <location>
        <begin position="113"/>
        <end position="132"/>
    </location>
</feature>
<dbReference type="AlphaFoldDB" id="A0A2M8LHZ6"/>
<keyword evidence="3" id="KW-1003">Cell membrane</keyword>
<dbReference type="GO" id="GO:0003677">
    <property type="term" value="F:DNA binding"/>
    <property type="evidence" value="ECO:0007669"/>
    <property type="project" value="UniProtKB-KW"/>
</dbReference>
<dbReference type="InterPro" id="IPR002543">
    <property type="entry name" value="FtsK_dom"/>
</dbReference>
<evidence type="ECO:0000256" key="5">
    <source>
        <dbReference type="ARBA" id="ARBA00022692"/>
    </source>
</evidence>
<dbReference type="InterPro" id="IPR050206">
    <property type="entry name" value="FtsK/SpoIIIE/SftA"/>
</dbReference>
<dbReference type="Pfam" id="PF17854">
    <property type="entry name" value="FtsK_alpha"/>
    <property type="match status" value="1"/>
</dbReference>
<dbReference type="GO" id="GO:0051301">
    <property type="term" value="P:cell division"/>
    <property type="evidence" value="ECO:0007669"/>
    <property type="project" value="UniProtKB-KW"/>
</dbReference>
<dbReference type="PANTHER" id="PTHR22683:SF41">
    <property type="entry name" value="DNA TRANSLOCASE FTSK"/>
    <property type="match status" value="1"/>
</dbReference>
<dbReference type="SUPFAM" id="SSF103473">
    <property type="entry name" value="MFS general substrate transporter"/>
    <property type="match status" value="1"/>
</dbReference>
<evidence type="ECO:0000256" key="10">
    <source>
        <dbReference type="ARBA" id="ARBA00023125"/>
    </source>
</evidence>
<dbReference type="GO" id="GO:0005886">
    <property type="term" value="C:plasma membrane"/>
    <property type="evidence" value="ECO:0007669"/>
    <property type="project" value="UniProtKB-SubCell"/>
</dbReference>
<dbReference type="PANTHER" id="PTHR22683">
    <property type="entry name" value="SPORULATION PROTEIN RELATED"/>
    <property type="match status" value="1"/>
</dbReference>
<keyword evidence="10" id="KW-0238">DNA-binding</keyword>
<dbReference type="Gene3D" id="3.30.980.40">
    <property type="match status" value="1"/>
</dbReference>
<keyword evidence="9 16" id="KW-1133">Transmembrane helix</keyword>
<reference evidence="19" key="1">
    <citation type="submission" date="2017-09" db="EMBL/GenBank/DDBJ databases">
        <title>Depth-based differentiation of microbial function through sediment-hosted aquifers and enrichment of novel symbionts in the deep terrestrial subsurface.</title>
        <authorList>
            <person name="Probst A.J."/>
            <person name="Ladd B."/>
            <person name="Jarett J.K."/>
            <person name="Geller-Mcgrath D.E."/>
            <person name="Sieber C.M.K."/>
            <person name="Emerson J.B."/>
            <person name="Anantharaman K."/>
            <person name="Thomas B.C."/>
            <person name="Malmstrom R."/>
            <person name="Stieglmeier M."/>
            <person name="Klingl A."/>
            <person name="Woyke T."/>
            <person name="Ryan C.M."/>
            <person name="Banfield J.F."/>
        </authorList>
    </citation>
    <scope>NUCLEOTIDE SEQUENCE [LARGE SCALE GENOMIC DNA]</scope>
</reference>
<dbReference type="Pfam" id="PF13491">
    <property type="entry name" value="FtsK_4TM"/>
    <property type="match status" value="1"/>
</dbReference>
<comment type="caution">
    <text evidence="18">The sequence shown here is derived from an EMBL/GenBank/DDBJ whole genome shotgun (WGS) entry which is preliminary data.</text>
</comment>
<dbReference type="Proteomes" id="UP000231436">
    <property type="component" value="Unassembled WGS sequence"/>
</dbReference>
<dbReference type="InterPro" id="IPR027417">
    <property type="entry name" value="P-loop_NTPase"/>
</dbReference>
<dbReference type="GO" id="GO:0005524">
    <property type="term" value="F:ATP binding"/>
    <property type="evidence" value="ECO:0007669"/>
    <property type="project" value="UniProtKB-UniRule"/>
</dbReference>
<feature type="domain" description="FtsK" evidence="17">
    <location>
        <begin position="394"/>
        <end position="593"/>
    </location>
</feature>
<organism evidence="18 19">
    <name type="scientific">Candidatus Uhrbacteria bacterium CG10_big_fil_rev_8_21_14_0_10_48_16</name>
    <dbReference type="NCBI Taxonomy" id="1975038"/>
    <lineage>
        <taxon>Bacteria</taxon>
        <taxon>Candidatus Uhriibacteriota</taxon>
    </lineage>
</organism>
<evidence type="ECO:0000256" key="12">
    <source>
        <dbReference type="ARBA" id="ARBA00023306"/>
    </source>
</evidence>
<keyword evidence="4 18" id="KW-0132">Cell division</keyword>
<dbReference type="PROSITE" id="PS50901">
    <property type="entry name" value="FTSK"/>
    <property type="match status" value="1"/>
</dbReference>
<evidence type="ECO:0000256" key="9">
    <source>
        <dbReference type="ARBA" id="ARBA00022989"/>
    </source>
</evidence>
<evidence type="ECO:0000256" key="2">
    <source>
        <dbReference type="ARBA" id="ARBA00006474"/>
    </source>
</evidence>
<feature type="compositionally biased region" description="Acidic residues" evidence="15">
    <location>
        <begin position="215"/>
        <end position="247"/>
    </location>
</feature>
<dbReference type="CDD" id="cd01127">
    <property type="entry name" value="TrwB_TraG_TraD_VirD4"/>
    <property type="match status" value="1"/>
</dbReference>
<evidence type="ECO:0000259" key="17">
    <source>
        <dbReference type="PROSITE" id="PS50901"/>
    </source>
</evidence>
<evidence type="ECO:0000256" key="1">
    <source>
        <dbReference type="ARBA" id="ARBA00004651"/>
    </source>
</evidence>
<keyword evidence="5 16" id="KW-0812">Transmembrane</keyword>
<evidence type="ECO:0000256" key="11">
    <source>
        <dbReference type="ARBA" id="ARBA00023136"/>
    </source>
</evidence>
<keyword evidence="11 16" id="KW-0472">Membrane</keyword>
<evidence type="ECO:0000256" key="7">
    <source>
        <dbReference type="ARBA" id="ARBA00022829"/>
    </source>
</evidence>
<keyword evidence="6 14" id="KW-0547">Nucleotide-binding</keyword>
<keyword evidence="12" id="KW-0131">Cell cycle</keyword>
<keyword evidence="8 14" id="KW-0067">ATP-binding</keyword>
<dbReference type="EMBL" id="PFEU01000007">
    <property type="protein sequence ID" value="PJE77067.1"/>
    <property type="molecule type" value="Genomic_DNA"/>
</dbReference>
<evidence type="ECO:0000256" key="14">
    <source>
        <dbReference type="PROSITE-ProRule" id="PRU00289"/>
    </source>
</evidence>
<evidence type="ECO:0000313" key="19">
    <source>
        <dbReference type="Proteomes" id="UP000231436"/>
    </source>
</evidence>
<dbReference type="InterPro" id="IPR036259">
    <property type="entry name" value="MFS_trans_sf"/>
</dbReference>
<evidence type="ECO:0000256" key="15">
    <source>
        <dbReference type="SAM" id="MobiDB-lite"/>
    </source>
</evidence>
<name>A0A2M8LHZ6_9BACT</name>
<dbReference type="Gene3D" id="3.40.50.300">
    <property type="entry name" value="P-loop containing nucleotide triphosphate hydrolases"/>
    <property type="match status" value="1"/>
</dbReference>
<evidence type="ECO:0000256" key="16">
    <source>
        <dbReference type="SAM" id="Phobius"/>
    </source>
</evidence>
<feature type="region of interest" description="Disordered" evidence="15">
    <location>
        <begin position="211"/>
        <end position="251"/>
    </location>
</feature>
<dbReference type="Pfam" id="PF09397">
    <property type="entry name" value="FtsK_gamma"/>
    <property type="match status" value="1"/>
</dbReference>
<evidence type="ECO:0000256" key="3">
    <source>
        <dbReference type="ARBA" id="ARBA00022475"/>
    </source>
</evidence>
<feature type="transmembrane region" description="Helical" evidence="16">
    <location>
        <begin position="72"/>
        <end position="101"/>
    </location>
</feature>
<feature type="compositionally biased region" description="Basic and acidic residues" evidence="15">
    <location>
        <begin position="749"/>
        <end position="762"/>
    </location>
</feature>
<proteinExistence type="inferred from homology"/>
<feature type="binding site" evidence="14">
    <location>
        <begin position="424"/>
        <end position="431"/>
    </location>
    <ligand>
        <name>ATP</name>
        <dbReference type="ChEBI" id="CHEBI:30616"/>
    </ligand>
</feature>
<dbReference type="GO" id="GO:0007059">
    <property type="term" value="P:chromosome segregation"/>
    <property type="evidence" value="ECO:0007669"/>
    <property type="project" value="UniProtKB-KW"/>
</dbReference>
<comment type="subunit">
    <text evidence="13">Homohexamer. Forms a ring that surrounds DNA.</text>
</comment>
<evidence type="ECO:0000256" key="6">
    <source>
        <dbReference type="ARBA" id="ARBA00022741"/>
    </source>
</evidence>
<evidence type="ECO:0000256" key="8">
    <source>
        <dbReference type="ARBA" id="ARBA00022840"/>
    </source>
</evidence>
<sequence>MLFVNEPQAEPQCDKINASMARKKKRSTKKRSEHVSFELNPETKRGIYVILLFAIAVLIFLSYFHIAGSVGVWINALLASFFGLDRYIVPLILIIIGATLAYPERGKLSTWNYLGLLFFFLSFNALMNLFLVNRPEPFTQDLTMAGGYLGQFLATLLSTFIGYWGSIVSASALLLVSVLLIFNTSLRSLVGVHSHLTGWLGELIHKKSLRHDHEETEEDEYELEEEEDELEDEQTEEDVEEDGEEEVEDHRFHTKPVQAPAYEEVALVSRTHREIAIPMSLLLKSNSKAHGGDTERNKEIIEKTFQEFGINVEMGKISIGPTVTQYTLRPMQGVKLSRIVSLQNDLALALAAHPLRLEAPIPGQSLVGIEVPNHKVATVTLRDVMETNEFKASKSPLSLPLGKDVSGSSYTIALDKMPHMLVAGATGSGKSVCLNTMIVSWLYQNGPDDLKLILVDPKRVELTSYNGIPHLLVPPIISADDTVNALKWTIREMERRLDLLSKVGARNIDGYNEKAEERMPRIVFVIDELADLMSVSGREVEGHIVRIAQMARAVGIHLVLATQRPSVDVITGLIKANVPGRIAFAVASQTDSRTILDQAGAEKLLGRGDMLFTSADVAKPKRLQGAFISTEEVEAVVKHLRRKGEPDYNMAVTEITKAGTVFDDLGEQDDMLDEAIQTVLESGKASTSYLQRRLRLGYARAARIIDMMEDAGVIGPGQGAKPREVLIESWPPGSDATEGMPTAQDDYDEAYKNEDRFSKDDKEPEMEEERFEEEEEDMSDDEPMDEDEEAEINWEDQIDDSWIEKEEEVK</sequence>
<dbReference type="InterPro" id="IPR003593">
    <property type="entry name" value="AAA+_ATPase"/>
</dbReference>
<gene>
    <name evidence="18" type="ORF">COV05_01470</name>
</gene>
<keyword evidence="7" id="KW-0159">Chromosome partition</keyword>
<comment type="similarity">
    <text evidence="2">Belongs to the FtsK/SpoIIIE/SftA family.</text>
</comment>
<dbReference type="SUPFAM" id="SSF46785">
    <property type="entry name" value="Winged helix' DNA-binding domain"/>
    <property type="match status" value="1"/>
</dbReference>
<dbReference type="InterPro" id="IPR036388">
    <property type="entry name" value="WH-like_DNA-bd_sf"/>
</dbReference>
<dbReference type="SMART" id="SM00382">
    <property type="entry name" value="AAA"/>
    <property type="match status" value="1"/>
</dbReference>
<comment type="subcellular location">
    <subcellularLocation>
        <location evidence="1">Cell membrane</location>
        <topology evidence="1">Multi-pass membrane protein</topology>
    </subcellularLocation>
</comment>
<protein>
    <submittedName>
        <fullName evidence="18">Cell division protein FtsK</fullName>
    </submittedName>
</protein>
<accession>A0A2M8LHZ6</accession>
<evidence type="ECO:0000313" key="18">
    <source>
        <dbReference type="EMBL" id="PJE77067.1"/>
    </source>
</evidence>
<dbReference type="InterPro" id="IPR041027">
    <property type="entry name" value="FtsK_alpha"/>
</dbReference>
<dbReference type="SMART" id="SM00843">
    <property type="entry name" value="Ftsk_gamma"/>
    <property type="match status" value="1"/>
</dbReference>
<feature type="transmembrane region" description="Helical" evidence="16">
    <location>
        <begin position="46"/>
        <end position="66"/>
    </location>
</feature>
<feature type="transmembrane region" description="Helical" evidence="16">
    <location>
        <begin position="152"/>
        <end position="182"/>
    </location>
</feature>
<dbReference type="InterPro" id="IPR025199">
    <property type="entry name" value="FtsK_4TM"/>
</dbReference>
<evidence type="ECO:0000256" key="13">
    <source>
        <dbReference type="ARBA" id="ARBA00025923"/>
    </source>
</evidence>
<dbReference type="InterPro" id="IPR036390">
    <property type="entry name" value="WH_DNA-bd_sf"/>
</dbReference>
<dbReference type="Gene3D" id="1.10.10.10">
    <property type="entry name" value="Winged helix-like DNA-binding domain superfamily/Winged helix DNA-binding domain"/>
    <property type="match status" value="1"/>
</dbReference>
<dbReference type="Pfam" id="PF01580">
    <property type="entry name" value="FtsK_SpoIIIE"/>
    <property type="match status" value="1"/>
</dbReference>
<feature type="compositionally biased region" description="Acidic residues" evidence="15">
    <location>
        <begin position="763"/>
        <end position="801"/>
    </location>
</feature>
<dbReference type="InterPro" id="IPR018541">
    <property type="entry name" value="Ftsk_gamma"/>
</dbReference>
<dbReference type="SUPFAM" id="SSF52540">
    <property type="entry name" value="P-loop containing nucleoside triphosphate hydrolases"/>
    <property type="match status" value="1"/>
</dbReference>
<feature type="region of interest" description="Disordered" evidence="15">
    <location>
        <begin position="731"/>
        <end position="810"/>
    </location>
</feature>
<evidence type="ECO:0000256" key="4">
    <source>
        <dbReference type="ARBA" id="ARBA00022618"/>
    </source>
</evidence>